<dbReference type="InterPro" id="IPR010255">
    <property type="entry name" value="Haem_peroxidase_sf"/>
</dbReference>
<sequence length="2794" mass="287334">MATSFIVNLADLTKILEQIKVAELHASTPGMSLLQAIQQYFGVSAANAALLPVGLRTVDGRDNNLLPGNSEYGAADTLFPRMTTPRYLNDTDGDSIDFDGAGPGPTLTGGNYGGPASVVDADPRIISNLIVDQTPANPAAVQSALAFVGITGSAAVAAANAIVAAYKATLHANGADAAVDAAQAALTSAVTAHAAAASAHGANQARADAFTAADRPAEAAVALADSATTALDALATAIDALVAPEAALSAAENALAPAEADSAAASTALTAAIEARDAYLALPPENQVPEELQALETAVTTAQGAFAAAEAVAQPLRDDVADALATVQPLRAAAADAFTAASDAAVALLAAADAAANALDPAGAADFTTPEALAAAATAQALVDALGAIVAGGVQADDLAAAEAAVSAFAAAIGDFAASAVLIETERADAVSDAAASQLMLDGATTALNAAQTTYDNAVALANTTGTPEEAAAFLSETIAEYGIEEGTEGGLFIPNVSPDVGLSQSFNSWMTFFGQFFDHGLDLVTKGGSGTVYVPLTADDPLVAGADKVFGTADDLPAHLRFMALTRATPTIDETGQRQHENQTTAFVDQNQTYTSHASHQVFLREYARLDLDGNGARTLSTGHLLDHSETEGGLADWGDVKAQALTMLGIALGDLDVLDGPLLATDPYGNLILGANGYAQLVMAPDAEHAEPWLKEGSPDGSVTTAGALRTGHAFLDDIAHHAAPGRWDSNGDGRVTGADAFKVADADPGTGDDGIAGTYDDEMLDAHFATGDGRGNENIALSAVHSVFHSEHNRLVEANKLTILESGDRAFINEWLLVDLGPGDVIPGDPSELVWDGARLFQAARFVNEMQYQHLVFEEFARRLQPAIDPFVFTNTADIDPGIVAEFAHVVYRFGHSMLTDTVERLNNDLETVDGGEQLTLIEAFLNPTLYTATGADAAEINANLVRGLTRDRGNEIDEFVVPALQSNLLGLPLDLATLNIARGREAGIGSLNEIRAELYNDFALADLKPYVSWADFAQNMRNPASLVNFLAAYGTHPTITGATTMVAKRTAALELVFGVDQNGDNSVPADRVAFLTATGAWAGGNLGGLNLVDFWIGSLAEERPEFGGMLGSTFNFIFEHQMESLEDGDRFYYLSRTQGMNLLNQLEPNTFTDLVMRNTDLSDPYATHLPGSLFSTPDLILELDRAIAQAEPDPTWDDPLLDAIAPKVVRVVSGVVDANDHDVGGELRFSGGEHVVIGGTEGNDILTADLGDDTLWGDGGDDYINGGGGADNVFGGDGDDVIEDNFGDDFLRGEAGNDVISAARGVDLVFGGEGNDAIFLGQDMSEVFGGEGNDFILGSSGPDGLFGNEGDDWIEGGEGFDVISADNSELFFNSAVIGHDVMWGQGNDQDYDMESGDDIAVSGAGVERFEGMFGFDWVIAKFDPAGADFDFNIPIFTTELDDILRDRFDKVEGASGWRHNDVIVGADAGQTLGGILAIELPAGETRVDHALTQEGIDRIEGLRGFLDDALTTIAGITGADADHYIDGDILMGGAGSDLLKGNGGFDIIDGDAWLNVRIRINVDGQEYTADSLNSDRHVAGEQAGKVYFVGGAFDGMVAFGGKSLTSLLVDRTINPGEMEIVREIRTDPTAGNSIDTAVYRGTLAEYEIEGLQTSGPDNSGTILRRPWDVNGDGFIAVRDRDDGETGATITGPDGEPVTLTSRGIVTDNVDLIRNIEQLQFSDVRLTIAGENAPATGTLTINDPSDFGGLVTPTVGQVLSVSLADLIDADGIALDANGLPAGMTVEWQAALLNSGGGWTTVGTGPTYTVPSAHVGENIRAVVRFEDLAGASEQLTSQPSEAVTAPFFVDENSPTGTVVSLTIPFDPDADARSFVGGPVPDIDPATLFHEIDPLSDADGRFTIVLNGTDANGNPRYSLVVNQGGAANLNYEDVQTPVDNEYQIVINSYADQPATPENLVAVRQFTVRLNDVGEAPTDIEWVGVFPSDVSIPLANSVVGNAIGIGDESYHHSLLPSSTAGFVIASDGTVTRTGSSLAQNGVYQLDVVAAGGGEQLSERFVIRTGAFTTNDDIVGGLGSDIIYSLTGNDTLGGDAGDDTLYGQSGNDILNGGAGDDTLIGGAGTDSVNGGTGDDLIIYRHIDGVDTINGGADFDTLAIMGAGGTQTISVTYDGIRLTGVGGGSIANVEQVTLDLFAGSDMLSIVSNAAVIVDLSAGTASGFASIAGVENIQTGNGADQVTLDGAASTVMTGLGDDTVVATVDNQQDRLRGQGGFDTLDYSAYATGLGIALTNSVVTGSGTTTATSDTIAEFEHVIGGSGNDTIAGTGLGNRLDGGSGGDTLRGLNGDDHLIGGLGDDTLEGGMGTDTIEGGAGNDVIRWFIGDGADSVDGGADTDRVDILGSNLAQTVNVVFDGTRITHVAGGSYADVESFTLDMGTGMDTLTYTTSADLTIDLGAGAATGFASVAGVEHVRTGSGDDIIRTHAGASNVFAGDGEDAVIVAVDNVVEQFQGEGGTDTIDYSAYTAALRIMLPGGVVMGSGSTAATSDVIGGFENAIGGQGADVLTGDGGANVLDGGGGSDRILAGGGDDTVRQSAGQAGRDFVDGGAGTDTYVLTGDASAEAFVIYARAAAITAGFVPVNASVEIVIVRNGNVIAELDNIEEIVVDTVEVSANDGNGVPNGGTSGGDTISVAGDFAAPFTSLDYSTITVNGGAGTDVVDISALASDHRIVFNNVEGGDSLVGPVRAQDELFGADGAAIDMRAFQAADALQEPVSAGFTERGFATDLSLPMPALV</sequence>
<name>A0A4U1L1N9_9SPHN</name>
<evidence type="ECO:0000313" key="6">
    <source>
        <dbReference type="Proteomes" id="UP000309138"/>
    </source>
</evidence>
<dbReference type="Gene3D" id="2.150.10.10">
    <property type="entry name" value="Serralysin-like metalloprotease, C-terminal"/>
    <property type="match status" value="5"/>
</dbReference>
<dbReference type="PRINTS" id="PR00313">
    <property type="entry name" value="CABNDNGRPT"/>
</dbReference>
<dbReference type="PROSITE" id="PS50292">
    <property type="entry name" value="PEROXIDASE_3"/>
    <property type="match status" value="1"/>
</dbReference>
<comment type="subcellular location">
    <subcellularLocation>
        <location evidence="1">Secreted</location>
    </subcellularLocation>
</comment>
<dbReference type="InterPro" id="IPR019791">
    <property type="entry name" value="Haem_peroxidase_animal"/>
</dbReference>
<gene>
    <name evidence="5" type="ORF">FBR43_08255</name>
</gene>
<evidence type="ECO:0000256" key="3">
    <source>
        <dbReference type="ARBA" id="ARBA00023180"/>
    </source>
</evidence>
<dbReference type="CDD" id="cd09821">
    <property type="entry name" value="An_peroxidase_bacterial_2"/>
    <property type="match status" value="1"/>
</dbReference>
<dbReference type="GO" id="GO:0005576">
    <property type="term" value="C:extracellular region"/>
    <property type="evidence" value="ECO:0007669"/>
    <property type="project" value="UniProtKB-SubCell"/>
</dbReference>
<keyword evidence="2" id="KW-0964">Secreted</keyword>
<evidence type="ECO:0000313" key="5">
    <source>
        <dbReference type="EMBL" id="TKD50761.1"/>
    </source>
</evidence>
<keyword evidence="6" id="KW-1185">Reference proteome</keyword>
<evidence type="ECO:0000256" key="1">
    <source>
        <dbReference type="ARBA" id="ARBA00004613"/>
    </source>
</evidence>
<dbReference type="InterPro" id="IPR011049">
    <property type="entry name" value="Serralysin-like_metalloprot_C"/>
</dbReference>
<reference evidence="5 6" key="1">
    <citation type="submission" date="2019-04" db="EMBL/GenBank/DDBJ databases">
        <authorList>
            <person name="Yang Y."/>
            <person name="Wei D."/>
        </authorList>
    </citation>
    <scope>NUCLEOTIDE SEQUENCE [LARGE SCALE GENOMIC DNA]</scope>
    <source>
        <strain evidence="5 6">L-1-4w-11</strain>
    </source>
</reference>
<dbReference type="GO" id="GO:0005509">
    <property type="term" value="F:calcium ion binding"/>
    <property type="evidence" value="ECO:0007669"/>
    <property type="project" value="InterPro"/>
</dbReference>
<proteinExistence type="predicted"/>
<protein>
    <recommendedName>
        <fullName evidence="7">Heme peroxidase</fullName>
    </recommendedName>
</protein>
<dbReference type="Proteomes" id="UP000309138">
    <property type="component" value="Unassembled WGS sequence"/>
</dbReference>
<dbReference type="OrthoDB" id="105077at2"/>
<organism evidence="5 6">
    <name type="scientific">Sphingomonas baiyangensis</name>
    <dbReference type="NCBI Taxonomy" id="2572576"/>
    <lineage>
        <taxon>Bacteria</taxon>
        <taxon>Pseudomonadati</taxon>
        <taxon>Pseudomonadota</taxon>
        <taxon>Alphaproteobacteria</taxon>
        <taxon>Sphingomonadales</taxon>
        <taxon>Sphingomonadaceae</taxon>
        <taxon>Sphingomonas</taxon>
    </lineage>
</organism>
<dbReference type="InterPro" id="IPR001343">
    <property type="entry name" value="Hemolysn_Ca-bd"/>
</dbReference>
<dbReference type="InterPro" id="IPR037120">
    <property type="entry name" value="Haem_peroxidase_sf_animal"/>
</dbReference>
<dbReference type="SUPFAM" id="SSF48113">
    <property type="entry name" value="Heme-dependent peroxidases"/>
    <property type="match status" value="1"/>
</dbReference>
<accession>A0A4U1L1N9</accession>
<evidence type="ECO:0000256" key="4">
    <source>
        <dbReference type="SAM" id="MobiDB-lite"/>
    </source>
</evidence>
<dbReference type="GO" id="GO:0004601">
    <property type="term" value="F:peroxidase activity"/>
    <property type="evidence" value="ECO:0007669"/>
    <property type="project" value="InterPro"/>
</dbReference>
<evidence type="ECO:0008006" key="7">
    <source>
        <dbReference type="Google" id="ProtNLM"/>
    </source>
</evidence>
<dbReference type="PANTHER" id="PTHR11475:SF4">
    <property type="entry name" value="CHORION PEROXIDASE"/>
    <property type="match status" value="1"/>
</dbReference>
<dbReference type="EMBL" id="SWKR01000002">
    <property type="protein sequence ID" value="TKD50761.1"/>
    <property type="molecule type" value="Genomic_DNA"/>
</dbReference>
<feature type="region of interest" description="Disordered" evidence="4">
    <location>
        <begin position="92"/>
        <end position="114"/>
    </location>
</feature>
<dbReference type="PROSITE" id="PS00330">
    <property type="entry name" value="HEMOLYSIN_CALCIUM"/>
    <property type="match status" value="7"/>
</dbReference>
<dbReference type="Gene3D" id="1.10.640.10">
    <property type="entry name" value="Haem peroxidase domain superfamily, animal type"/>
    <property type="match status" value="1"/>
</dbReference>
<dbReference type="SUPFAM" id="SSF51120">
    <property type="entry name" value="beta-Roll"/>
    <property type="match status" value="4"/>
</dbReference>
<dbReference type="GO" id="GO:0020037">
    <property type="term" value="F:heme binding"/>
    <property type="evidence" value="ECO:0007669"/>
    <property type="project" value="InterPro"/>
</dbReference>
<dbReference type="PANTHER" id="PTHR11475">
    <property type="entry name" value="OXIDASE/PEROXIDASE"/>
    <property type="match status" value="1"/>
</dbReference>
<dbReference type="RefSeq" id="WP_136942706.1">
    <property type="nucleotide sequence ID" value="NZ_SWKR01000002.1"/>
</dbReference>
<dbReference type="InterPro" id="IPR018511">
    <property type="entry name" value="Hemolysin-typ_Ca-bd_CS"/>
</dbReference>
<evidence type="ECO:0000256" key="2">
    <source>
        <dbReference type="ARBA" id="ARBA00022525"/>
    </source>
</evidence>
<keyword evidence="3" id="KW-0325">Glycoprotein</keyword>
<dbReference type="Pfam" id="PF03098">
    <property type="entry name" value="An_peroxidase"/>
    <property type="match status" value="2"/>
</dbReference>
<dbReference type="Pfam" id="PF00353">
    <property type="entry name" value="HemolysinCabind"/>
    <property type="match status" value="10"/>
</dbReference>
<comment type="caution">
    <text evidence="5">The sequence shown here is derived from an EMBL/GenBank/DDBJ whole genome shotgun (WGS) entry which is preliminary data.</text>
</comment>
<dbReference type="GO" id="GO:0006979">
    <property type="term" value="P:response to oxidative stress"/>
    <property type="evidence" value="ECO:0007669"/>
    <property type="project" value="InterPro"/>
</dbReference>